<proteinExistence type="predicted"/>
<dbReference type="AlphaFoldDB" id="A0AAW0F0F1"/>
<evidence type="ECO:0000313" key="3">
    <source>
        <dbReference type="EMBL" id="KAK7199868.1"/>
    </source>
</evidence>
<evidence type="ECO:0000313" key="4">
    <source>
        <dbReference type="Proteomes" id="UP001430356"/>
    </source>
</evidence>
<name>A0AAW0F0F1_9TRYP</name>
<sequence>MEEMSAAPSTAESGSSSLQRSGLSITVGDTKSIVLALQALQSKIRSLEQDRDYHQDQYEAALQAHERYKLDMEHQVEQERVAHRRREAELLELLRKAREERAQLEAALTGNKEDLGGFRRELEQMIASEKEIAQQREATLSGEVARLHADIKDEQTRRAALLVTVDNLKEEREEALATNEHLRVAMDDLLTRYESLQRQQRAPPLQPVRRSSGTADPADARHGALPGGVARQRRGFSSRTRSPRYVPPPFSPVRERRRPAAPAPRQPTASFALHHHYEDPTCNSILRDVRVVPDGGPPCAYPSIHSSMQLPHTPPPPLPHAGAQTARSGRSPRKHSARTPHTSRRQSPSRRAVGPDTADTSALRTTAIEQVEAQLQDELSVLLRRYDDAVKDAATTGSPREATTATQQHIAALVEQKKEQLKLLKEARVELEGAMALGGAHTTGAAADGPAPTSAVHGKHTRRAMLVNELRSLLAEAAEGG</sequence>
<reference evidence="3 4" key="1">
    <citation type="journal article" date="2021" name="MBio">
        <title>A New Model Trypanosomatid, Novymonas esmeraldas: Genomic Perception of Its 'Candidatus Pandoraea novymonadis' Endosymbiont.</title>
        <authorList>
            <person name="Zakharova A."/>
            <person name="Saura A."/>
            <person name="Butenko A."/>
            <person name="Podesvova L."/>
            <person name="Warmusova S."/>
            <person name="Kostygov A.Y."/>
            <person name="Nenarokova A."/>
            <person name="Lukes J."/>
            <person name="Opperdoes F.R."/>
            <person name="Yurchenko V."/>
        </authorList>
    </citation>
    <scope>NUCLEOTIDE SEQUENCE [LARGE SCALE GENOMIC DNA]</scope>
    <source>
        <strain evidence="3 4">E262AT.01</strain>
    </source>
</reference>
<evidence type="ECO:0000256" key="2">
    <source>
        <dbReference type="SAM" id="MobiDB-lite"/>
    </source>
</evidence>
<feature type="region of interest" description="Disordered" evidence="2">
    <location>
        <begin position="197"/>
        <end position="267"/>
    </location>
</feature>
<dbReference type="InterPro" id="IPR051756">
    <property type="entry name" value="Centrosomal_MT-associated"/>
</dbReference>
<organism evidence="3 4">
    <name type="scientific">Novymonas esmeraldas</name>
    <dbReference type="NCBI Taxonomy" id="1808958"/>
    <lineage>
        <taxon>Eukaryota</taxon>
        <taxon>Discoba</taxon>
        <taxon>Euglenozoa</taxon>
        <taxon>Kinetoplastea</taxon>
        <taxon>Metakinetoplastina</taxon>
        <taxon>Trypanosomatida</taxon>
        <taxon>Trypanosomatidae</taxon>
        <taxon>Novymonas</taxon>
    </lineage>
</organism>
<evidence type="ECO:0000256" key="1">
    <source>
        <dbReference type="SAM" id="Coils"/>
    </source>
</evidence>
<accession>A0AAW0F0F1</accession>
<keyword evidence="1" id="KW-0175">Coiled coil</keyword>
<protein>
    <submittedName>
        <fullName evidence="3">Uncharacterized protein</fullName>
    </submittedName>
</protein>
<feature type="region of interest" description="Disordered" evidence="2">
    <location>
        <begin position="1"/>
        <end position="20"/>
    </location>
</feature>
<dbReference type="EMBL" id="JAECZO010000002">
    <property type="protein sequence ID" value="KAK7199868.1"/>
    <property type="molecule type" value="Genomic_DNA"/>
</dbReference>
<keyword evidence="4" id="KW-1185">Reference proteome</keyword>
<dbReference type="PANTHER" id="PTHR19336">
    <property type="entry name" value="UNCHARACTERIZED DUF1167"/>
    <property type="match status" value="1"/>
</dbReference>
<feature type="compositionally biased region" description="Basic residues" evidence="2">
    <location>
        <begin position="330"/>
        <end position="348"/>
    </location>
</feature>
<feature type="coiled-coil region" evidence="1">
    <location>
        <begin position="37"/>
        <end position="114"/>
    </location>
</feature>
<dbReference type="PANTHER" id="PTHR19336:SF9">
    <property type="entry name" value="SPINDLE POLE BODY PROTEIN PPC89"/>
    <property type="match status" value="1"/>
</dbReference>
<comment type="caution">
    <text evidence="3">The sequence shown here is derived from an EMBL/GenBank/DDBJ whole genome shotgun (WGS) entry which is preliminary data.</text>
</comment>
<dbReference type="Proteomes" id="UP001430356">
    <property type="component" value="Unassembled WGS sequence"/>
</dbReference>
<feature type="compositionally biased region" description="Low complexity" evidence="2">
    <location>
        <begin position="197"/>
        <end position="210"/>
    </location>
</feature>
<dbReference type="GO" id="GO:0008017">
    <property type="term" value="F:microtubule binding"/>
    <property type="evidence" value="ECO:0007669"/>
    <property type="project" value="TreeGrafter"/>
</dbReference>
<feature type="region of interest" description="Disordered" evidence="2">
    <location>
        <begin position="300"/>
        <end position="359"/>
    </location>
</feature>
<gene>
    <name evidence="3" type="ORF">NESM_000034700</name>
</gene>